<sequence length="725" mass="81748">MSLLMKCTACSKSSENQLYSLLCLHFLCKDCFKCSIKIRTEASKEENGHSYIQCPTCEYQTSLGFSNSSQSEDLCKMPHVLKTLIDYQYGISSPECVVCKTRGSTTKSKFWCFQCADHFCPECLSFHSSLPNFEKHKTYSTEDLQNDPGIFIRARELCDKHDMRWTKICNDQGIPCCDSCISSDHIDVCKGEHKNMEEDLVTALVNPRLSQLKLSLAKVQQELRSLEKEMSNVENETNAFFIEENTIVQKKGQTIIRILLEKTDCLLAESFKTMIYKLQETESSILALHQKKSVLENAASIVSCLSGGSHVRSFLELKKIKNVLKDAREFLSKGEDHMPKISISFEVSTNKIVGSNSFGKIAHHQLVSDSFNPQIKAIGRWSSALNVSEKVNTILSPRERWNSEWNLSSAQTRGADLPGLKSFQFGGVSEKVNTILSPRERWNSEWNLSSAQTRGADLPGLKSFQFGGSMFVLSKSIKVDNNSSHITGCDWKSKNEIVIVDQRVTGTSEVCVYNTDKGDLISKIQLDEKPFDIVVLKDNDCVITFPKQEEIRIYSLIDHSLKNVVKVGFKCYGISYCSKKHMKTIAVAGEASIVLFDQNFTERKRLQVEGEDIRYIHAYSNNLLFYSDLQGNAVYSAVGNGENRFKYDSEIKFAAGLILDEFKNVYVCEKGSSFIHALSKSGDFQRKFEVGKTPTAISLSKDKKKICIICGGRRTFNMADIYIVK</sequence>
<dbReference type="InterPro" id="IPR011011">
    <property type="entry name" value="Znf_FYVE_PHD"/>
</dbReference>
<dbReference type="PANTHER" id="PTHR25462">
    <property type="entry name" value="BONUS, ISOFORM C-RELATED"/>
    <property type="match status" value="1"/>
</dbReference>
<dbReference type="InterPro" id="IPR011044">
    <property type="entry name" value="Quino_amine_DH_bsu"/>
</dbReference>
<evidence type="ECO:0000313" key="9">
    <source>
        <dbReference type="RefSeq" id="XP_022301539.1"/>
    </source>
</evidence>
<dbReference type="RefSeq" id="XP_022301536.1">
    <property type="nucleotide sequence ID" value="XM_022445828.1"/>
</dbReference>
<name>A0A8B8BFH0_CRAVI</name>
<evidence type="ECO:0000313" key="8">
    <source>
        <dbReference type="RefSeq" id="XP_022301538.1"/>
    </source>
</evidence>
<evidence type="ECO:0000256" key="2">
    <source>
        <dbReference type="ARBA" id="ARBA00022833"/>
    </source>
</evidence>
<evidence type="ECO:0000256" key="3">
    <source>
        <dbReference type="PROSITE-ProRule" id="PRU00175"/>
    </source>
</evidence>
<gene>
    <name evidence="7 8 9" type="primary">LOC111109630</name>
</gene>
<feature type="domain" description="RING-type" evidence="5">
    <location>
        <begin position="7"/>
        <end position="58"/>
    </location>
</feature>
<evidence type="ECO:0000313" key="6">
    <source>
        <dbReference type="Proteomes" id="UP000694844"/>
    </source>
</evidence>
<dbReference type="GeneID" id="111109630"/>
<keyword evidence="2" id="KW-0862">Zinc</keyword>
<dbReference type="PANTHER" id="PTHR25462:SF229">
    <property type="entry name" value="TRANSCRIPTION INTERMEDIARY FACTOR 1-BETA"/>
    <property type="match status" value="1"/>
</dbReference>
<dbReference type="SUPFAM" id="SSF50969">
    <property type="entry name" value="YVTN repeat-like/Quinoprotein amine dehydrogenase"/>
    <property type="match status" value="1"/>
</dbReference>
<dbReference type="PROSITE" id="PS50089">
    <property type="entry name" value="ZF_RING_2"/>
    <property type="match status" value="1"/>
</dbReference>
<keyword evidence="6" id="KW-1185">Reference proteome</keyword>
<dbReference type="InterPro" id="IPR001841">
    <property type="entry name" value="Znf_RING"/>
</dbReference>
<accession>A0A8B8BFH0</accession>
<feature type="coiled-coil region" evidence="4">
    <location>
        <begin position="209"/>
        <end position="243"/>
    </location>
</feature>
<evidence type="ECO:0000313" key="7">
    <source>
        <dbReference type="RefSeq" id="XP_022301536.1"/>
    </source>
</evidence>
<dbReference type="AlphaFoldDB" id="A0A8B8BFH0"/>
<dbReference type="KEGG" id="cvn:111109630"/>
<dbReference type="SUPFAM" id="SSF57903">
    <property type="entry name" value="FYVE/PHD zinc finger"/>
    <property type="match status" value="1"/>
</dbReference>
<keyword evidence="1 3" id="KW-0479">Metal-binding</keyword>
<dbReference type="OrthoDB" id="6148908at2759"/>
<dbReference type="RefSeq" id="XP_022301538.1">
    <property type="nucleotide sequence ID" value="XM_022445830.1"/>
</dbReference>
<protein>
    <submittedName>
        <fullName evidence="7 8">Uncharacterized protein LOC111109630 isoform X1</fullName>
    </submittedName>
</protein>
<proteinExistence type="predicted"/>
<dbReference type="InterPro" id="IPR047153">
    <property type="entry name" value="TRIM45/56/19-like"/>
</dbReference>
<evidence type="ECO:0000259" key="5">
    <source>
        <dbReference type="PROSITE" id="PS50089"/>
    </source>
</evidence>
<dbReference type="RefSeq" id="XP_022301539.1">
    <property type="nucleotide sequence ID" value="XM_022445831.1"/>
</dbReference>
<dbReference type="GO" id="GO:0006513">
    <property type="term" value="P:protein monoubiquitination"/>
    <property type="evidence" value="ECO:0007669"/>
    <property type="project" value="TreeGrafter"/>
</dbReference>
<evidence type="ECO:0000256" key="4">
    <source>
        <dbReference type="SAM" id="Coils"/>
    </source>
</evidence>
<keyword evidence="4" id="KW-0175">Coiled coil</keyword>
<evidence type="ECO:0000256" key="1">
    <source>
        <dbReference type="ARBA" id="ARBA00022771"/>
    </source>
</evidence>
<dbReference type="Proteomes" id="UP000694844">
    <property type="component" value="Chromosome 8"/>
</dbReference>
<dbReference type="GO" id="GO:0008270">
    <property type="term" value="F:zinc ion binding"/>
    <property type="evidence" value="ECO:0007669"/>
    <property type="project" value="UniProtKB-KW"/>
</dbReference>
<dbReference type="GO" id="GO:0061630">
    <property type="term" value="F:ubiquitin protein ligase activity"/>
    <property type="evidence" value="ECO:0007669"/>
    <property type="project" value="TreeGrafter"/>
</dbReference>
<organism evidence="6 9">
    <name type="scientific">Crassostrea virginica</name>
    <name type="common">Eastern oyster</name>
    <dbReference type="NCBI Taxonomy" id="6565"/>
    <lineage>
        <taxon>Eukaryota</taxon>
        <taxon>Metazoa</taxon>
        <taxon>Spiralia</taxon>
        <taxon>Lophotrochozoa</taxon>
        <taxon>Mollusca</taxon>
        <taxon>Bivalvia</taxon>
        <taxon>Autobranchia</taxon>
        <taxon>Pteriomorphia</taxon>
        <taxon>Ostreida</taxon>
        <taxon>Ostreoidea</taxon>
        <taxon>Ostreidae</taxon>
        <taxon>Crassostrea</taxon>
    </lineage>
</organism>
<reference evidence="7 8" key="1">
    <citation type="submission" date="2025-04" db="UniProtKB">
        <authorList>
            <consortium name="RefSeq"/>
        </authorList>
    </citation>
    <scope>IDENTIFICATION</scope>
    <source>
        <tissue evidence="7 8">Whole sample</tissue>
    </source>
</reference>
<keyword evidence="1 3" id="KW-0863">Zinc-finger</keyword>